<dbReference type="InterPro" id="IPR012340">
    <property type="entry name" value="NA-bd_OB-fold"/>
</dbReference>
<feature type="domain" description="OB" evidence="3">
    <location>
        <begin position="207"/>
        <end position="282"/>
    </location>
</feature>
<reference evidence="5" key="1">
    <citation type="submission" date="2016-10" db="EMBL/GenBank/DDBJ databases">
        <authorList>
            <person name="Varghese N."/>
            <person name="Submissions S."/>
        </authorList>
    </citation>
    <scope>NUCLEOTIDE SEQUENCE [LARGE SCALE GENOMIC DNA]</scope>
    <source>
        <strain evidence="5">DSM 13078</strain>
    </source>
</reference>
<feature type="compositionally biased region" description="Low complexity" evidence="2">
    <location>
        <begin position="435"/>
        <end position="454"/>
    </location>
</feature>
<dbReference type="EMBL" id="FOKW01000001">
    <property type="protein sequence ID" value="SFB67270.1"/>
    <property type="molecule type" value="Genomic_DNA"/>
</dbReference>
<dbReference type="Pfam" id="PF01336">
    <property type="entry name" value="tRNA_anti-codon"/>
    <property type="match status" value="2"/>
</dbReference>
<dbReference type="SUPFAM" id="SSF50249">
    <property type="entry name" value="Nucleic acid-binding proteins"/>
    <property type="match status" value="3"/>
</dbReference>
<organism evidence="4 5">
    <name type="scientific">Natronobacterium haloterrestre</name>
    <name type="common">Halobiforma haloterrestris</name>
    <dbReference type="NCBI Taxonomy" id="148448"/>
    <lineage>
        <taxon>Archaea</taxon>
        <taxon>Methanobacteriati</taxon>
        <taxon>Methanobacteriota</taxon>
        <taxon>Stenosarchaea group</taxon>
        <taxon>Halobacteria</taxon>
        <taxon>Halobacteriales</taxon>
        <taxon>Natrialbaceae</taxon>
        <taxon>Natronobacterium</taxon>
    </lineage>
</organism>
<evidence type="ECO:0000313" key="5">
    <source>
        <dbReference type="Proteomes" id="UP000199161"/>
    </source>
</evidence>
<accession>A0A1I1D395</accession>
<feature type="domain" description="OB" evidence="3">
    <location>
        <begin position="119"/>
        <end position="180"/>
    </location>
</feature>
<dbReference type="InterPro" id="IPR051231">
    <property type="entry name" value="SOSS-B"/>
</dbReference>
<evidence type="ECO:0000256" key="2">
    <source>
        <dbReference type="SAM" id="MobiDB-lite"/>
    </source>
</evidence>
<dbReference type="CDD" id="cd04491">
    <property type="entry name" value="SoSSB_OBF"/>
    <property type="match status" value="3"/>
</dbReference>
<dbReference type="InterPro" id="IPR004365">
    <property type="entry name" value="NA-bd_OB_tRNA"/>
</dbReference>
<gene>
    <name evidence="4" type="ORF">SAMN05444422_10117</name>
</gene>
<evidence type="ECO:0000256" key="1">
    <source>
        <dbReference type="ARBA" id="ARBA00023125"/>
    </source>
</evidence>
<protein>
    <submittedName>
        <fullName evidence="4">Replication factor A1</fullName>
    </submittedName>
</protein>
<dbReference type="GO" id="GO:0003677">
    <property type="term" value="F:DNA binding"/>
    <property type="evidence" value="ECO:0007669"/>
    <property type="project" value="UniProtKB-KW"/>
</dbReference>
<dbReference type="AlphaFoldDB" id="A0A1I1D395"/>
<dbReference type="Proteomes" id="UP000199161">
    <property type="component" value="Unassembled WGS sequence"/>
</dbReference>
<feature type="region of interest" description="Disordered" evidence="2">
    <location>
        <begin position="421"/>
        <end position="463"/>
    </location>
</feature>
<keyword evidence="1" id="KW-0238">DNA-binding</keyword>
<dbReference type="Gene3D" id="2.40.50.140">
    <property type="entry name" value="Nucleic acid-binding proteins"/>
    <property type="match status" value="3"/>
</dbReference>
<proteinExistence type="predicted"/>
<name>A0A1I1D395_NATHA</name>
<keyword evidence="5" id="KW-1185">Reference proteome</keyword>
<sequence length="515" mass="54966">MRTGGRVRIERRLDEHAEWTTLMRGLCMHEYRMSDIEGVYEDLEADVSLEEFREAVEAKVEQMGGLADEETAAMLVAHEVGESEVGGIADIEPGMEEAKFVAKVISIGDVRTFERDGEDEDGRVVNVEVADETGSVRAAFWDEHAEAATEELEEGDVLRIKGRPKDGFSGVEVSVDEAEPDEDTEVDVQVSDTYDVEDLSLGLSNVNLVGLVLDTDSVRTFDRDDGSEGKVSNVTLGDSTGRIRVTLWDEQAETAEELEAGTTVEVVDGYVRERDGNLELHVGNRGAIEEVDEEVEYVPDSTPIEDVEIGQTVDLAGVVRSADPKRTFDRDDGSEGQVRNVRIQDATGDIRVALWGEKADLDVGPGDEIALGDVEIQDGWQDDLEASAGWQSTITVLDSDSASETGSSGGADAATENNAGLSAFADDGDESDGPSADTAGTEADGDGSDASGDGDPSDGEELEFTGVVVQAGDPVVLDDGETTMSVATDVDVGLGEEVTARGVVRDGRLEANDVF</sequence>
<dbReference type="PANTHER" id="PTHR13356:SF10">
    <property type="entry name" value="REPLICATION FACTOR-A PROTEIN 1"/>
    <property type="match status" value="1"/>
</dbReference>
<dbReference type="PANTHER" id="PTHR13356">
    <property type="entry name" value="OB FOLD NUCLEIC ACID BINDING PROTEIN-RELATED"/>
    <property type="match status" value="1"/>
</dbReference>
<dbReference type="NCBIfam" id="NF005551">
    <property type="entry name" value="PRK07211.1"/>
    <property type="match status" value="1"/>
</dbReference>
<dbReference type="GO" id="GO:0010212">
    <property type="term" value="P:response to ionizing radiation"/>
    <property type="evidence" value="ECO:0007669"/>
    <property type="project" value="TreeGrafter"/>
</dbReference>
<evidence type="ECO:0000313" key="4">
    <source>
        <dbReference type="EMBL" id="SFB67270.1"/>
    </source>
</evidence>
<evidence type="ECO:0000259" key="3">
    <source>
        <dbReference type="Pfam" id="PF01336"/>
    </source>
</evidence>
<dbReference type="GO" id="GO:0000724">
    <property type="term" value="P:double-strand break repair via homologous recombination"/>
    <property type="evidence" value="ECO:0007669"/>
    <property type="project" value="TreeGrafter"/>
</dbReference>